<gene>
    <name evidence="1" type="ORF">MCHLDSM_06276</name>
</gene>
<keyword evidence="2" id="KW-1185">Reference proteome</keyword>
<dbReference type="RefSeq" id="WP_048473335.1">
    <property type="nucleotide sequence ID" value="NZ_JYNL01000068.1"/>
</dbReference>
<dbReference type="InterPro" id="IPR023393">
    <property type="entry name" value="START-like_dom_sf"/>
</dbReference>
<dbReference type="Proteomes" id="UP000036513">
    <property type="component" value="Unassembled WGS sequence"/>
</dbReference>
<organism evidence="1 2">
    <name type="scientific">Mycolicibacterium chlorophenolicum</name>
    <dbReference type="NCBI Taxonomy" id="37916"/>
    <lineage>
        <taxon>Bacteria</taxon>
        <taxon>Bacillati</taxon>
        <taxon>Actinomycetota</taxon>
        <taxon>Actinomycetes</taxon>
        <taxon>Mycobacteriales</taxon>
        <taxon>Mycobacteriaceae</taxon>
        <taxon>Mycolicibacterium</taxon>
    </lineage>
</organism>
<dbReference type="AlphaFoldDB" id="A0A0J6VGZ0"/>
<sequence length="153" mass="16299">MAQVSRTRTLSAEPATVWALLADFGDLAGWAAGVDHCCLLNHVEAKPPLGLSRRVQMGRDTVVETITDHRAPHVLEYEIAGLPPRLSVSNRWDVLPHDGSGTGSGSTVTLTTSVRTTARPLGRILERIAAGLVARRSAPLLDSLATATERVSS</sequence>
<dbReference type="SUPFAM" id="SSF55961">
    <property type="entry name" value="Bet v1-like"/>
    <property type="match status" value="1"/>
</dbReference>
<protein>
    <submittedName>
        <fullName evidence="1">Polyketide cyclase / dehydrase and lipid transport</fullName>
    </submittedName>
</protein>
<proteinExistence type="predicted"/>
<name>A0A0J6VGZ0_9MYCO</name>
<evidence type="ECO:0000313" key="1">
    <source>
        <dbReference type="EMBL" id="KMO68743.1"/>
    </source>
</evidence>
<dbReference type="PATRIC" id="fig|37916.4.peg.6298"/>
<dbReference type="EMBL" id="JYNL01000068">
    <property type="protein sequence ID" value="KMO68743.1"/>
    <property type="molecule type" value="Genomic_DNA"/>
</dbReference>
<dbReference type="SMR" id="A0A0J6VGZ0"/>
<evidence type="ECO:0000313" key="2">
    <source>
        <dbReference type="Proteomes" id="UP000036513"/>
    </source>
</evidence>
<dbReference type="STRING" id="37916.MCHLDSM_06276"/>
<dbReference type="Gene3D" id="3.30.530.20">
    <property type="match status" value="1"/>
</dbReference>
<accession>A0A0J6VGZ0</accession>
<dbReference type="Pfam" id="PF10604">
    <property type="entry name" value="Polyketide_cyc2"/>
    <property type="match status" value="1"/>
</dbReference>
<reference evidence="1 2" key="1">
    <citation type="journal article" date="2015" name="Genome Biol. Evol.">
        <title>Characterization of Three Mycobacterium spp. with Potential Use in Bioremediation by Genome Sequencing and Comparative Genomics.</title>
        <authorList>
            <person name="Das S."/>
            <person name="Pettersson B.M."/>
            <person name="Behra P.R."/>
            <person name="Ramesh M."/>
            <person name="Dasgupta S."/>
            <person name="Bhattacharya A."/>
            <person name="Kirsebom L.A."/>
        </authorList>
    </citation>
    <scope>NUCLEOTIDE SEQUENCE [LARGE SCALE GENOMIC DNA]</scope>
    <source>
        <strain evidence="1 2">DSM 43826</strain>
    </source>
</reference>
<comment type="caution">
    <text evidence="1">The sequence shown here is derived from an EMBL/GenBank/DDBJ whole genome shotgun (WGS) entry which is preliminary data.</text>
</comment>
<dbReference type="InterPro" id="IPR019587">
    <property type="entry name" value="Polyketide_cyclase/dehydratase"/>
</dbReference>